<organism evidence="2 3">
    <name type="scientific">Nakamurella alba</name>
    <dbReference type="NCBI Taxonomy" id="2665158"/>
    <lineage>
        <taxon>Bacteria</taxon>
        <taxon>Bacillati</taxon>
        <taxon>Actinomycetota</taxon>
        <taxon>Actinomycetes</taxon>
        <taxon>Nakamurellales</taxon>
        <taxon>Nakamurellaceae</taxon>
        <taxon>Nakamurella</taxon>
    </lineage>
</organism>
<dbReference type="AlphaFoldDB" id="A0A7K1FRS5"/>
<sequence>MTITQVPSADNHHIRSTAPEAEVDVVGADTGIAEADLESATGGIAPMPPAYAVIQGKGGSDGPDFKYLPSIVPPGAYQL</sequence>
<evidence type="ECO:0000256" key="1">
    <source>
        <dbReference type="SAM" id="MobiDB-lite"/>
    </source>
</evidence>
<dbReference type="Proteomes" id="UP000460221">
    <property type="component" value="Unassembled WGS sequence"/>
</dbReference>
<gene>
    <name evidence="2" type="ORF">GIS00_23180</name>
</gene>
<evidence type="ECO:0000313" key="2">
    <source>
        <dbReference type="EMBL" id="MTD16841.1"/>
    </source>
</evidence>
<reference evidence="2 3" key="1">
    <citation type="submission" date="2019-11" db="EMBL/GenBank/DDBJ databases">
        <authorList>
            <person name="Jiang L.-Q."/>
        </authorList>
    </citation>
    <scope>NUCLEOTIDE SEQUENCE [LARGE SCALE GENOMIC DNA]</scope>
    <source>
        <strain evidence="2 3">YIM 132087</strain>
    </source>
</reference>
<comment type="caution">
    <text evidence="2">The sequence shown here is derived from an EMBL/GenBank/DDBJ whole genome shotgun (WGS) entry which is preliminary data.</text>
</comment>
<dbReference type="RefSeq" id="WP_154770799.1">
    <property type="nucleotide sequence ID" value="NZ_WLYK01000011.1"/>
</dbReference>
<proteinExistence type="predicted"/>
<protein>
    <submittedName>
        <fullName evidence="2">Uncharacterized protein</fullName>
    </submittedName>
</protein>
<evidence type="ECO:0000313" key="3">
    <source>
        <dbReference type="Proteomes" id="UP000460221"/>
    </source>
</evidence>
<feature type="region of interest" description="Disordered" evidence="1">
    <location>
        <begin position="1"/>
        <end position="22"/>
    </location>
</feature>
<name>A0A7K1FRS5_9ACTN</name>
<keyword evidence="3" id="KW-1185">Reference proteome</keyword>
<accession>A0A7K1FRS5</accession>
<dbReference type="EMBL" id="WLYK01000011">
    <property type="protein sequence ID" value="MTD16841.1"/>
    <property type="molecule type" value="Genomic_DNA"/>
</dbReference>